<proteinExistence type="predicted"/>
<feature type="transmembrane region" description="Helical" evidence="1">
    <location>
        <begin position="95"/>
        <end position="114"/>
    </location>
</feature>
<evidence type="ECO:0000313" key="2">
    <source>
        <dbReference type="EMBL" id="QRN53513.1"/>
    </source>
</evidence>
<dbReference type="Pfam" id="PF10861">
    <property type="entry name" value="DUF2784"/>
    <property type="match status" value="1"/>
</dbReference>
<keyword evidence="3" id="KW-1185">Reference proteome</keyword>
<accession>A0ABX7GST6</accession>
<keyword evidence="1" id="KW-0472">Membrane</keyword>
<dbReference type="Proteomes" id="UP000663181">
    <property type="component" value="Chromosome"/>
</dbReference>
<evidence type="ECO:0000313" key="3">
    <source>
        <dbReference type="Proteomes" id="UP000663181"/>
    </source>
</evidence>
<reference evidence="2 3" key="1">
    <citation type="submission" date="2020-10" db="EMBL/GenBank/DDBJ databases">
        <title>Phylogeny of dyella-like bacteria.</title>
        <authorList>
            <person name="Fu J."/>
        </authorList>
    </citation>
    <scope>NUCLEOTIDE SEQUENCE [LARGE SCALE GENOMIC DNA]</scope>
    <source>
        <strain evidence="2 3">DHOB09</strain>
    </source>
</reference>
<dbReference type="EMBL" id="CP064030">
    <property type="protein sequence ID" value="QRN53513.1"/>
    <property type="molecule type" value="Genomic_DNA"/>
</dbReference>
<name>A0ABX7GST6_9GAMM</name>
<evidence type="ECO:0000256" key="1">
    <source>
        <dbReference type="SAM" id="Phobius"/>
    </source>
</evidence>
<feature type="transmembrane region" description="Helical" evidence="1">
    <location>
        <begin position="9"/>
        <end position="29"/>
    </location>
</feature>
<organism evidence="2 3">
    <name type="scientific">Dyella caseinilytica</name>
    <dbReference type="NCBI Taxonomy" id="1849581"/>
    <lineage>
        <taxon>Bacteria</taxon>
        <taxon>Pseudomonadati</taxon>
        <taxon>Pseudomonadota</taxon>
        <taxon>Gammaproteobacteria</taxon>
        <taxon>Lysobacterales</taxon>
        <taxon>Rhodanobacteraceae</taxon>
        <taxon>Dyella</taxon>
    </lineage>
</organism>
<keyword evidence="1" id="KW-0812">Transmembrane</keyword>
<gene>
    <name evidence="2" type="ORF">ISN74_19220</name>
</gene>
<protein>
    <submittedName>
        <fullName evidence="2">DUF2784 domain-containing protein</fullName>
    </submittedName>
</protein>
<dbReference type="RefSeq" id="WP_188795473.1">
    <property type="nucleotide sequence ID" value="NZ_BMIZ01000001.1"/>
</dbReference>
<keyword evidence="1" id="KW-1133">Transmembrane helix</keyword>
<dbReference type="InterPro" id="IPR021218">
    <property type="entry name" value="DUF2784"/>
</dbReference>
<sequence length="127" mass="14421">MFSLITADAVLILHLTFILFCTLGAVLALKWRWIPWLQLPAAAWGFYVELSGRICPLTSIENHFREQAGQAVYQGDFIGHYLLATIYPSGLTREIQFLLAAVVLIINASVYALLLHRWLKRRKQPAP</sequence>